<dbReference type="EMBL" id="KB469297">
    <property type="protein sequence ID" value="EPQ58986.1"/>
    <property type="molecule type" value="Genomic_DNA"/>
</dbReference>
<dbReference type="GO" id="GO:0050291">
    <property type="term" value="F:sphingosine N-acyltransferase activity"/>
    <property type="evidence" value="ECO:0007669"/>
    <property type="project" value="InterPro"/>
</dbReference>
<dbReference type="HOGENOM" id="CLU_028277_2_1_1"/>
<accession>S7QGV8</accession>
<dbReference type="SMART" id="SM00724">
    <property type="entry name" value="TLC"/>
    <property type="match status" value="1"/>
</dbReference>
<dbReference type="GO" id="GO:0046513">
    <property type="term" value="P:ceramide biosynthetic process"/>
    <property type="evidence" value="ECO:0007669"/>
    <property type="project" value="InterPro"/>
</dbReference>
<evidence type="ECO:0000313" key="10">
    <source>
        <dbReference type="EMBL" id="EPQ58986.1"/>
    </source>
</evidence>
<feature type="transmembrane region" description="Helical" evidence="8">
    <location>
        <begin position="274"/>
        <end position="294"/>
    </location>
</feature>
<protein>
    <submittedName>
        <fullName evidence="10">Longevity assurance proteins LAG1/LAC1</fullName>
    </submittedName>
</protein>
<dbReference type="PANTHER" id="PTHR12560:SF0">
    <property type="entry name" value="LD18904P"/>
    <property type="match status" value="1"/>
</dbReference>
<feature type="region of interest" description="Disordered" evidence="7">
    <location>
        <begin position="85"/>
        <end position="107"/>
    </location>
</feature>
<evidence type="ECO:0000256" key="5">
    <source>
        <dbReference type="ARBA" id="ARBA00023136"/>
    </source>
</evidence>
<dbReference type="PIRSF" id="PIRSF005225">
    <property type="entry name" value="LAG1_LAC1"/>
    <property type="match status" value="1"/>
</dbReference>
<keyword evidence="5 6" id="KW-0472">Membrane</keyword>
<feature type="transmembrane region" description="Helical" evidence="8">
    <location>
        <begin position="146"/>
        <end position="164"/>
    </location>
</feature>
<feature type="transmembrane region" description="Helical" evidence="8">
    <location>
        <begin position="314"/>
        <end position="339"/>
    </location>
</feature>
<evidence type="ECO:0000256" key="1">
    <source>
        <dbReference type="ARBA" id="ARBA00004141"/>
    </source>
</evidence>
<dbReference type="Proteomes" id="UP000030669">
    <property type="component" value="Unassembled WGS sequence"/>
</dbReference>
<dbReference type="eggNOG" id="KOG1607">
    <property type="taxonomic scope" value="Eukaryota"/>
</dbReference>
<evidence type="ECO:0000256" key="8">
    <source>
        <dbReference type="SAM" id="Phobius"/>
    </source>
</evidence>
<keyword evidence="11" id="KW-1185">Reference proteome</keyword>
<feature type="transmembrane region" description="Helical" evidence="8">
    <location>
        <begin position="39"/>
        <end position="59"/>
    </location>
</feature>
<dbReference type="OrthoDB" id="537032at2759"/>
<dbReference type="PROSITE" id="PS50922">
    <property type="entry name" value="TLC"/>
    <property type="match status" value="1"/>
</dbReference>
<keyword evidence="3 6" id="KW-0812">Transmembrane</keyword>
<proteinExistence type="inferred from homology"/>
<comment type="similarity">
    <text evidence="2">Belongs to the sphingosine N-acyltransferase family.</text>
</comment>
<evidence type="ECO:0000256" key="4">
    <source>
        <dbReference type="ARBA" id="ARBA00022989"/>
    </source>
</evidence>
<evidence type="ECO:0000256" key="6">
    <source>
        <dbReference type="PROSITE-ProRule" id="PRU00205"/>
    </source>
</evidence>
<dbReference type="OMA" id="GYPHIPL"/>
<dbReference type="RefSeq" id="XP_007862097.1">
    <property type="nucleotide sequence ID" value="XM_007863906.1"/>
</dbReference>
<comment type="subcellular location">
    <subcellularLocation>
        <location evidence="1">Membrane</location>
        <topology evidence="1">Multi-pass membrane protein</topology>
    </subcellularLocation>
</comment>
<feature type="domain" description="TLC" evidence="9">
    <location>
        <begin position="137"/>
        <end position="352"/>
    </location>
</feature>
<dbReference type="GeneID" id="19308044"/>
<dbReference type="InterPro" id="IPR016439">
    <property type="entry name" value="Lag1/Lac1-like"/>
</dbReference>
<feature type="transmembrane region" description="Helical" evidence="8">
    <location>
        <begin position="221"/>
        <end position="238"/>
    </location>
</feature>
<sequence>MNVQQMPQWLPSFVAPFLTLSYPVDRPANPDSFPNSSYYSTGPLDACFIVSCIIFMAGFRDALRLGVFEPFARWQLTRGRRRHSIPEKDALKSEKQSLNGNGAHQNGSSLIQEANGHDVGDLASYSLTSKEEQKITRSVLRFAEQGYSWVYWTFSWCLGMYVYMNLPTEVFNPTAAWENYPHVPLPGPVKALYLIQAAFYIHQVLVLNAEAHRKDHWQMMTHHVITIGLILLSYYYNFNRIGCMIMVIMDWCDIVFTLAKMFRYLEMSTACDVAFVFFLLSWFMTRHVLFIYVLKSTYYDLPRVVSFDWKPEQGYRFVYSTYVIFNSLLFALQIIQILWAFMICRVAWRVVTGKGAEDERSDDEGEPGGKKRR</sequence>
<evidence type="ECO:0000259" key="9">
    <source>
        <dbReference type="PROSITE" id="PS50922"/>
    </source>
</evidence>
<organism evidence="10 11">
    <name type="scientific">Gloeophyllum trabeum (strain ATCC 11539 / FP-39264 / Madison 617)</name>
    <name type="common">Brown rot fungus</name>
    <dbReference type="NCBI Taxonomy" id="670483"/>
    <lineage>
        <taxon>Eukaryota</taxon>
        <taxon>Fungi</taxon>
        <taxon>Dikarya</taxon>
        <taxon>Basidiomycota</taxon>
        <taxon>Agaricomycotina</taxon>
        <taxon>Agaricomycetes</taxon>
        <taxon>Gloeophyllales</taxon>
        <taxon>Gloeophyllaceae</taxon>
        <taxon>Gloeophyllum</taxon>
    </lineage>
</organism>
<gene>
    <name evidence="10" type="ORF">GLOTRDRAFT_70062</name>
</gene>
<dbReference type="AlphaFoldDB" id="S7QGV8"/>
<keyword evidence="4 8" id="KW-1133">Transmembrane helix</keyword>
<evidence type="ECO:0000256" key="2">
    <source>
        <dbReference type="ARBA" id="ARBA00009808"/>
    </source>
</evidence>
<dbReference type="PANTHER" id="PTHR12560">
    <property type="entry name" value="LONGEVITY ASSURANCE FACTOR 1 LAG1"/>
    <property type="match status" value="1"/>
</dbReference>
<evidence type="ECO:0000256" key="7">
    <source>
        <dbReference type="SAM" id="MobiDB-lite"/>
    </source>
</evidence>
<evidence type="ECO:0000256" key="3">
    <source>
        <dbReference type="ARBA" id="ARBA00022692"/>
    </source>
</evidence>
<dbReference type="KEGG" id="gtr:GLOTRDRAFT_70062"/>
<dbReference type="Pfam" id="PF03798">
    <property type="entry name" value="TRAM_LAG1_CLN8"/>
    <property type="match status" value="1"/>
</dbReference>
<dbReference type="GO" id="GO:0016020">
    <property type="term" value="C:membrane"/>
    <property type="evidence" value="ECO:0007669"/>
    <property type="project" value="UniProtKB-SubCell"/>
</dbReference>
<name>S7QGV8_GLOTA</name>
<feature type="compositionally biased region" description="Polar residues" evidence="7">
    <location>
        <begin position="96"/>
        <end position="107"/>
    </location>
</feature>
<evidence type="ECO:0000313" key="11">
    <source>
        <dbReference type="Proteomes" id="UP000030669"/>
    </source>
</evidence>
<dbReference type="InterPro" id="IPR006634">
    <property type="entry name" value="TLC-dom"/>
</dbReference>
<feature type="compositionally biased region" description="Basic and acidic residues" evidence="7">
    <location>
        <begin position="85"/>
        <end position="95"/>
    </location>
</feature>
<dbReference type="STRING" id="670483.S7QGV8"/>
<reference evidence="10 11" key="1">
    <citation type="journal article" date="2012" name="Science">
        <title>The Paleozoic origin of enzymatic lignin decomposition reconstructed from 31 fungal genomes.</title>
        <authorList>
            <person name="Floudas D."/>
            <person name="Binder M."/>
            <person name="Riley R."/>
            <person name="Barry K."/>
            <person name="Blanchette R.A."/>
            <person name="Henrissat B."/>
            <person name="Martinez A.T."/>
            <person name="Otillar R."/>
            <person name="Spatafora J.W."/>
            <person name="Yadav J.S."/>
            <person name="Aerts A."/>
            <person name="Benoit I."/>
            <person name="Boyd A."/>
            <person name="Carlson A."/>
            <person name="Copeland A."/>
            <person name="Coutinho P.M."/>
            <person name="de Vries R.P."/>
            <person name="Ferreira P."/>
            <person name="Findley K."/>
            <person name="Foster B."/>
            <person name="Gaskell J."/>
            <person name="Glotzer D."/>
            <person name="Gorecki P."/>
            <person name="Heitman J."/>
            <person name="Hesse C."/>
            <person name="Hori C."/>
            <person name="Igarashi K."/>
            <person name="Jurgens J.A."/>
            <person name="Kallen N."/>
            <person name="Kersten P."/>
            <person name="Kohler A."/>
            <person name="Kuees U."/>
            <person name="Kumar T.K.A."/>
            <person name="Kuo A."/>
            <person name="LaButti K."/>
            <person name="Larrondo L.F."/>
            <person name="Lindquist E."/>
            <person name="Ling A."/>
            <person name="Lombard V."/>
            <person name="Lucas S."/>
            <person name="Lundell T."/>
            <person name="Martin R."/>
            <person name="McLaughlin D.J."/>
            <person name="Morgenstern I."/>
            <person name="Morin E."/>
            <person name="Murat C."/>
            <person name="Nagy L.G."/>
            <person name="Nolan M."/>
            <person name="Ohm R.A."/>
            <person name="Patyshakuliyeva A."/>
            <person name="Rokas A."/>
            <person name="Ruiz-Duenas F.J."/>
            <person name="Sabat G."/>
            <person name="Salamov A."/>
            <person name="Samejima M."/>
            <person name="Schmutz J."/>
            <person name="Slot J.C."/>
            <person name="St John F."/>
            <person name="Stenlid J."/>
            <person name="Sun H."/>
            <person name="Sun S."/>
            <person name="Syed K."/>
            <person name="Tsang A."/>
            <person name="Wiebenga A."/>
            <person name="Young D."/>
            <person name="Pisabarro A."/>
            <person name="Eastwood D.C."/>
            <person name="Martin F."/>
            <person name="Cullen D."/>
            <person name="Grigoriev I.V."/>
            <person name="Hibbett D.S."/>
        </authorList>
    </citation>
    <scope>NUCLEOTIDE SEQUENCE [LARGE SCALE GENOMIC DNA]</scope>
    <source>
        <strain evidence="10 11">ATCC 11539</strain>
    </source>
</reference>